<reference evidence="2" key="2">
    <citation type="submission" date="2021-09" db="EMBL/GenBank/DDBJ databases">
        <authorList>
            <person name="Jia N."/>
            <person name="Wang J."/>
            <person name="Shi W."/>
            <person name="Du L."/>
            <person name="Sun Y."/>
            <person name="Zhan W."/>
            <person name="Jiang J."/>
            <person name="Wang Q."/>
            <person name="Zhang B."/>
            <person name="Ji P."/>
            <person name="Sakyi L.B."/>
            <person name="Cui X."/>
            <person name="Yuan T."/>
            <person name="Jiang B."/>
            <person name="Yang W."/>
            <person name="Lam T.T.-Y."/>
            <person name="Chang Q."/>
            <person name="Ding S."/>
            <person name="Wang X."/>
            <person name="Zhu J."/>
            <person name="Ruan X."/>
            <person name="Zhao L."/>
            <person name="Wei J."/>
            <person name="Que T."/>
            <person name="Du C."/>
            <person name="Cheng J."/>
            <person name="Dai P."/>
            <person name="Han X."/>
            <person name="Huang E."/>
            <person name="Gao Y."/>
            <person name="Liu J."/>
            <person name="Shao H."/>
            <person name="Ye R."/>
            <person name="Li L."/>
            <person name="Wei W."/>
            <person name="Wang X."/>
            <person name="Wang C."/>
            <person name="Huo Q."/>
            <person name="Li W."/>
            <person name="Guo W."/>
            <person name="Chen H."/>
            <person name="Chen S."/>
            <person name="Zhou L."/>
            <person name="Zhou L."/>
            <person name="Ni X."/>
            <person name="Tian J."/>
            <person name="Zhou Y."/>
            <person name="Sheng Y."/>
            <person name="Liu T."/>
            <person name="Pan Y."/>
            <person name="Xia L."/>
            <person name="Li J."/>
            <person name="Zhao F."/>
            <person name="Cao W."/>
        </authorList>
    </citation>
    <scope>NUCLEOTIDE SEQUENCE</scope>
    <source>
        <strain evidence="2">Rmic-2018</strain>
        <tissue evidence="2">Larvae</tissue>
    </source>
</reference>
<comment type="caution">
    <text evidence="2">The sequence shown here is derived from an EMBL/GenBank/DDBJ whole genome shotgun (WGS) entry which is preliminary data.</text>
</comment>
<sequence length="335" mass="37443">MPIPRSGLCQVAALEQGKSIRTVPMHKPSSTEVRTIVERDRTQQQSRLSDAPRVNDSEDPPPALPGLRVQAGLEHADASYAPTGTANISTLVRYTAAGRRVTLVRHQRRSPDVTLLAHKLNRSVDPCHDFDAYVCSTWKPDDRFPRVSQTLLGDLSISWLDGLPELLEEGAKVASLAAKPLAMYSSCVENSGASEADKGLFLEFLRDRKLAWPDKPRGGVRAPTVFVDLAMNWEMALWMRVRVLKHPFTPGARRFLLLPGRRSDVRLFAALHEYVMSTGDYARYWGLIYHFFMGQQPGPEYEMVIKESAESQGDVVAILIPMAMLRSYTNASLIR</sequence>
<keyword evidence="3" id="KW-1185">Reference proteome</keyword>
<feature type="region of interest" description="Disordered" evidence="1">
    <location>
        <begin position="38"/>
        <end position="66"/>
    </location>
</feature>
<reference evidence="2" key="1">
    <citation type="journal article" date="2020" name="Cell">
        <title>Large-Scale Comparative Analyses of Tick Genomes Elucidate Their Genetic Diversity and Vector Capacities.</title>
        <authorList>
            <consortium name="Tick Genome and Microbiome Consortium (TIGMIC)"/>
            <person name="Jia N."/>
            <person name="Wang J."/>
            <person name="Shi W."/>
            <person name="Du L."/>
            <person name="Sun Y."/>
            <person name="Zhan W."/>
            <person name="Jiang J.F."/>
            <person name="Wang Q."/>
            <person name="Zhang B."/>
            <person name="Ji P."/>
            <person name="Bell-Sakyi L."/>
            <person name="Cui X.M."/>
            <person name="Yuan T.T."/>
            <person name="Jiang B.G."/>
            <person name="Yang W.F."/>
            <person name="Lam T.T."/>
            <person name="Chang Q.C."/>
            <person name="Ding S.J."/>
            <person name="Wang X.J."/>
            <person name="Zhu J.G."/>
            <person name="Ruan X.D."/>
            <person name="Zhao L."/>
            <person name="Wei J.T."/>
            <person name="Ye R.Z."/>
            <person name="Que T.C."/>
            <person name="Du C.H."/>
            <person name="Zhou Y.H."/>
            <person name="Cheng J.X."/>
            <person name="Dai P.F."/>
            <person name="Guo W.B."/>
            <person name="Han X.H."/>
            <person name="Huang E.J."/>
            <person name="Li L.F."/>
            <person name="Wei W."/>
            <person name="Gao Y.C."/>
            <person name="Liu J.Z."/>
            <person name="Shao H.Z."/>
            <person name="Wang X."/>
            <person name="Wang C.C."/>
            <person name="Yang T.C."/>
            <person name="Huo Q.B."/>
            <person name="Li W."/>
            <person name="Chen H.Y."/>
            <person name="Chen S.E."/>
            <person name="Zhou L.G."/>
            <person name="Ni X.B."/>
            <person name="Tian J.H."/>
            <person name="Sheng Y."/>
            <person name="Liu T."/>
            <person name="Pan Y.S."/>
            <person name="Xia L.Y."/>
            <person name="Li J."/>
            <person name="Zhao F."/>
            <person name="Cao W.C."/>
        </authorList>
    </citation>
    <scope>NUCLEOTIDE SEQUENCE</scope>
    <source>
        <strain evidence="2">Rmic-2018</strain>
    </source>
</reference>
<dbReference type="GO" id="GO:0008237">
    <property type="term" value="F:metallopeptidase activity"/>
    <property type="evidence" value="ECO:0007669"/>
    <property type="project" value="InterPro"/>
</dbReference>
<dbReference type="AlphaFoldDB" id="A0A9J6CZE0"/>
<dbReference type="Proteomes" id="UP000821866">
    <property type="component" value="Unassembled WGS sequence"/>
</dbReference>
<evidence type="ECO:0000313" key="3">
    <source>
        <dbReference type="Proteomes" id="UP000821866"/>
    </source>
</evidence>
<organism evidence="2 3">
    <name type="scientific">Rhipicephalus microplus</name>
    <name type="common">Cattle tick</name>
    <name type="synonym">Boophilus microplus</name>
    <dbReference type="NCBI Taxonomy" id="6941"/>
    <lineage>
        <taxon>Eukaryota</taxon>
        <taxon>Metazoa</taxon>
        <taxon>Ecdysozoa</taxon>
        <taxon>Arthropoda</taxon>
        <taxon>Chelicerata</taxon>
        <taxon>Arachnida</taxon>
        <taxon>Acari</taxon>
        <taxon>Parasitiformes</taxon>
        <taxon>Ixodida</taxon>
        <taxon>Ixodoidea</taxon>
        <taxon>Ixodidae</taxon>
        <taxon>Rhipicephalinae</taxon>
        <taxon>Rhipicephalus</taxon>
        <taxon>Boophilus</taxon>
    </lineage>
</organism>
<evidence type="ECO:0000313" key="2">
    <source>
        <dbReference type="EMBL" id="KAH7958200.1"/>
    </source>
</evidence>
<protein>
    <submittedName>
        <fullName evidence="2">Uncharacterized protein</fullName>
    </submittedName>
</protein>
<dbReference type="VEuPathDB" id="VectorBase:LOC119173703"/>
<dbReference type="Gene3D" id="1.10.1380.10">
    <property type="entry name" value="Neutral endopeptidase , domain2"/>
    <property type="match status" value="1"/>
</dbReference>
<dbReference type="InterPro" id="IPR024079">
    <property type="entry name" value="MetalloPept_cat_dom_sf"/>
</dbReference>
<evidence type="ECO:0000256" key="1">
    <source>
        <dbReference type="SAM" id="MobiDB-lite"/>
    </source>
</evidence>
<name>A0A9J6CZE0_RHIMP</name>
<dbReference type="InterPro" id="IPR042089">
    <property type="entry name" value="Peptidase_M13_dom_2"/>
</dbReference>
<dbReference type="Gene3D" id="3.40.390.10">
    <property type="entry name" value="Collagenase (Catalytic Domain)"/>
    <property type="match status" value="1"/>
</dbReference>
<proteinExistence type="predicted"/>
<accession>A0A9J6CZE0</accession>
<gene>
    <name evidence="2" type="ORF">HPB51_027816</name>
</gene>
<dbReference type="SUPFAM" id="SSF55486">
    <property type="entry name" value="Metalloproteases ('zincins'), catalytic domain"/>
    <property type="match status" value="1"/>
</dbReference>
<dbReference type="EMBL" id="JABSTU010004412">
    <property type="protein sequence ID" value="KAH7958200.1"/>
    <property type="molecule type" value="Genomic_DNA"/>
</dbReference>